<feature type="transmembrane region" description="Helical" evidence="8">
    <location>
        <begin position="6"/>
        <end position="25"/>
    </location>
</feature>
<dbReference type="RefSeq" id="WP_407883951.1">
    <property type="nucleotide sequence ID" value="NZ_BQXO01000003.1"/>
</dbReference>
<feature type="transmembrane region" description="Helical" evidence="8">
    <location>
        <begin position="37"/>
        <end position="58"/>
    </location>
</feature>
<dbReference type="PROSITE" id="PS50109">
    <property type="entry name" value="HIS_KIN"/>
    <property type="match status" value="1"/>
</dbReference>
<dbReference type="SUPFAM" id="SSF55874">
    <property type="entry name" value="ATPase domain of HSP90 chaperone/DNA topoisomerase II/histidine kinase"/>
    <property type="match status" value="1"/>
</dbReference>
<dbReference type="GO" id="GO:0016301">
    <property type="term" value="F:kinase activity"/>
    <property type="evidence" value="ECO:0007669"/>
    <property type="project" value="UniProtKB-KW"/>
</dbReference>
<sequence>MRTFKLRLLVIAGLMNFILLASLLATINDGQSSQRGWVIAGLVIGAMLIELGIIWRLVAAQEHVVHDLTTQVMKLTAPDQTHRILLPADHAYADLGQAINMAAEALRHQSHVFQRQENELDNLLKYLPVGVMVIDRRRQTQLMNPMAVQLLETEQLPLPHLYTQDIKQFDLTAQIEAALREQANRRQTLTLTLPATKRTLEVSTIFTEPRPYHPQVLVLLYDLTEVARIEQMQVDFVANASHELKTPLTAITGFSETLLAGADMDPQKRREFLTIINDQAHQLMLLIEDVLSVSRLQNPTKRALVMTKVDIKTLIDQQIQLQSQSIRRRSLTVVNAISPQFKVQTDAAKFDQIANNLLSNAIKYNHDAGQITINATATPTGWQLTVTDTGQGMTVEQQERIFERFYRGDPSRNKQRIPGTGLGLAIVKELTELLGGHIVVSSRPEAGTTMTVQFPEKIK</sequence>
<dbReference type="InterPro" id="IPR050351">
    <property type="entry name" value="BphY/WalK/GraS-like"/>
</dbReference>
<keyword evidence="8" id="KW-1133">Transmembrane helix</keyword>
<dbReference type="InterPro" id="IPR036890">
    <property type="entry name" value="HATPase_C_sf"/>
</dbReference>
<evidence type="ECO:0000256" key="4">
    <source>
        <dbReference type="ARBA" id="ARBA00022553"/>
    </source>
</evidence>
<dbReference type="Gene3D" id="3.30.450.20">
    <property type="entry name" value="PAS domain"/>
    <property type="match status" value="1"/>
</dbReference>
<comment type="caution">
    <text evidence="10">The sequence shown here is derived from an EMBL/GenBank/DDBJ whole genome shotgun (WGS) entry which is preliminary data.</text>
</comment>
<evidence type="ECO:0000256" key="6">
    <source>
        <dbReference type="ARBA" id="ARBA00022777"/>
    </source>
</evidence>
<comment type="catalytic activity">
    <reaction evidence="1">
        <text>ATP + protein L-histidine = ADP + protein N-phospho-L-histidine.</text>
        <dbReference type="EC" id="2.7.13.3"/>
    </reaction>
</comment>
<evidence type="ECO:0000256" key="5">
    <source>
        <dbReference type="ARBA" id="ARBA00022679"/>
    </source>
</evidence>
<proteinExistence type="predicted"/>
<keyword evidence="11" id="KW-1185">Reference proteome</keyword>
<dbReference type="CDD" id="cd00075">
    <property type="entry name" value="HATPase"/>
    <property type="match status" value="1"/>
</dbReference>
<organism evidence="10 11">
    <name type="scientific">Furfurilactobacillus curtus</name>
    <dbReference type="NCBI Taxonomy" id="1746200"/>
    <lineage>
        <taxon>Bacteria</taxon>
        <taxon>Bacillati</taxon>
        <taxon>Bacillota</taxon>
        <taxon>Bacilli</taxon>
        <taxon>Lactobacillales</taxon>
        <taxon>Lactobacillaceae</taxon>
        <taxon>Furfurilactobacillus</taxon>
    </lineage>
</organism>
<evidence type="ECO:0000256" key="8">
    <source>
        <dbReference type="SAM" id="Phobius"/>
    </source>
</evidence>
<dbReference type="InterPro" id="IPR004358">
    <property type="entry name" value="Sig_transdc_His_kin-like_C"/>
</dbReference>
<evidence type="ECO:0000313" key="11">
    <source>
        <dbReference type="Proteomes" id="UP001628078"/>
    </source>
</evidence>
<reference evidence="10 11" key="1">
    <citation type="submission" date="2022-03" db="EMBL/GenBank/DDBJ databases">
        <title>Draft genome sequence of Furfurilactobacillus curtus JCM 31185.</title>
        <authorList>
            <person name="Suzuki S."/>
            <person name="Endo A."/>
            <person name="Kajikawa A."/>
        </authorList>
    </citation>
    <scope>NUCLEOTIDE SEQUENCE [LARGE SCALE GENOMIC DNA]</scope>
    <source>
        <strain evidence="10 11">JCM 31185</strain>
    </source>
</reference>
<keyword evidence="6 10" id="KW-0418">Kinase</keyword>
<dbReference type="SMART" id="SM00387">
    <property type="entry name" value="HATPase_c"/>
    <property type="match status" value="1"/>
</dbReference>
<keyword evidence="5" id="KW-0808">Transferase</keyword>
<dbReference type="Gene3D" id="1.10.287.130">
    <property type="match status" value="1"/>
</dbReference>
<dbReference type="InterPro" id="IPR003594">
    <property type="entry name" value="HATPase_dom"/>
</dbReference>
<feature type="domain" description="Histidine kinase" evidence="9">
    <location>
        <begin position="239"/>
        <end position="458"/>
    </location>
</feature>
<keyword evidence="4" id="KW-0597">Phosphoprotein</keyword>
<dbReference type="Pfam" id="PF02518">
    <property type="entry name" value="HATPase_c"/>
    <property type="match status" value="1"/>
</dbReference>
<keyword evidence="8" id="KW-0812">Transmembrane</keyword>
<accession>A0ABQ5JPC4</accession>
<dbReference type="PANTHER" id="PTHR45453:SF1">
    <property type="entry name" value="PHOSPHATE REGULON SENSOR PROTEIN PHOR"/>
    <property type="match status" value="1"/>
</dbReference>
<keyword evidence="8" id="KW-0472">Membrane</keyword>
<dbReference type="PRINTS" id="PR00344">
    <property type="entry name" value="BCTRLSENSOR"/>
</dbReference>
<evidence type="ECO:0000256" key="2">
    <source>
        <dbReference type="ARBA" id="ARBA00004370"/>
    </source>
</evidence>
<evidence type="ECO:0000259" key="9">
    <source>
        <dbReference type="PROSITE" id="PS50109"/>
    </source>
</evidence>
<evidence type="ECO:0000256" key="1">
    <source>
        <dbReference type="ARBA" id="ARBA00000085"/>
    </source>
</evidence>
<evidence type="ECO:0000256" key="7">
    <source>
        <dbReference type="ARBA" id="ARBA00023012"/>
    </source>
</evidence>
<gene>
    <name evidence="10" type="primary">hpk3</name>
    <name evidence="10" type="ORF">JCM31185_13880</name>
</gene>
<name>A0ABQ5JPC4_9LACO</name>
<comment type="subcellular location">
    <subcellularLocation>
        <location evidence="2">Membrane</location>
    </subcellularLocation>
</comment>
<dbReference type="InterPro" id="IPR003661">
    <property type="entry name" value="HisK_dim/P_dom"/>
</dbReference>
<dbReference type="SMART" id="SM00388">
    <property type="entry name" value="HisKA"/>
    <property type="match status" value="1"/>
</dbReference>
<dbReference type="InterPro" id="IPR005467">
    <property type="entry name" value="His_kinase_dom"/>
</dbReference>
<evidence type="ECO:0000313" key="10">
    <source>
        <dbReference type="EMBL" id="GKT06100.1"/>
    </source>
</evidence>
<dbReference type="InterPro" id="IPR036097">
    <property type="entry name" value="HisK_dim/P_sf"/>
</dbReference>
<evidence type="ECO:0000256" key="3">
    <source>
        <dbReference type="ARBA" id="ARBA00012438"/>
    </source>
</evidence>
<dbReference type="SUPFAM" id="SSF47384">
    <property type="entry name" value="Homodimeric domain of signal transducing histidine kinase"/>
    <property type="match status" value="1"/>
</dbReference>
<protein>
    <recommendedName>
        <fullName evidence="3">histidine kinase</fullName>
        <ecNumber evidence="3">2.7.13.3</ecNumber>
    </recommendedName>
</protein>
<dbReference type="Gene3D" id="3.30.565.10">
    <property type="entry name" value="Histidine kinase-like ATPase, C-terminal domain"/>
    <property type="match status" value="1"/>
</dbReference>
<dbReference type="CDD" id="cd00082">
    <property type="entry name" value="HisKA"/>
    <property type="match status" value="1"/>
</dbReference>
<dbReference type="EC" id="2.7.13.3" evidence="3"/>
<dbReference type="PANTHER" id="PTHR45453">
    <property type="entry name" value="PHOSPHATE REGULON SENSOR PROTEIN PHOR"/>
    <property type="match status" value="1"/>
</dbReference>
<dbReference type="Pfam" id="PF00512">
    <property type="entry name" value="HisKA"/>
    <property type="match status" value="1"/>
</dbReference>
<dbReference type="Proteomes" id="UP001628078">
    <property type="component" value="Unassembled WGS sequence"/>
</dbReference>
<dbReference type="EMBL" id="BQXO01000003">
    <property type="protein sequence ID" value="GKT06100.1"/>
    <property type="molecule type" value="Genomic_DNA"/>
</dbReference>
<keyword evidence="7" id="KW-0902">Two-component regulatory system</keyword>